<keyword evidence="3" id="KW-1185">Reference proteome</keyword>
<dbReference type="PANTHER" id="PTHR47926">
    <property type="entry name" value="PENTATRICOPEPTIDE REPEAT-CONTAINING PROTEIN"/>
    <property type="match status" value="1"/>
</dbReference>
<accession>A0A1U8AG98</accession>
<protein>
    <submittedName>
        <fullName evidence="4">Pentatricopeptide repeat-containing protein At4g02750-like isoform X1</fullName>
    </submittedName>
</protein>
<reference evidence="4" key="1">
    <citation type="submission" date="2025-08" db="UniProtKB">
        <authorList>
            <consortium name="RefSeq"/>
        </authorList>
    </citation>
    <scope>IDENTIFICATION</scope>
</reference>
<proteinExistence type="predicted"/>
<dbReference type="Pfam" id="PF13041">
    <property type="entry name" value="PPR_2"/>
    <property type="match status" value="2"/>
</dbReference>
<dbReference type="InterPro" id="IPR011990">
    <property type="entry name" value="TPR-like_helical_dom_sf"/>
</dbReference>
<evidence type="ECO:0000313" key="4">
    <source>
        <dbReference type="RefSeq" id="XP_010264719.1"/>
    </source>
</evidence>
<dbReference type="Gene3D" id="1.25.40.10">
    <property type="entry name" value="Tetratricopeptide repeat domain"/>
    <property type="match status" value="4"/>
</dbReference>
<dbReference type="GO" id="GO:0009451">
    <property type="term" value="P:RNA modification"/>
    <property type="evidence" value="ECO:0007669"/>
    <property type="project" value="InterPro"/>
</dbReference>
<dbReference type="GeneID" id="104602651"/>
<name>A0A1U8AG98_NELNU</name>
<dbReference type="InParanoid" id="A0A1U8AG98"/>
<dbReference type="Pfam" id="PF20431">
    <property type="entry name" value="E_motif"/>
    <property type="match status" value="1"/>
</dbReference>
<dbReference type="AlphaFoldDB" id="A0A1U8AG98"/>
<keyword evidence="1" id="KW-0677">Repeat</keyword>
<evidence type="ECO:0000256" key="1">
    <source>
        <dbReference type="ARBA" id="ARBA00022737"/>
    </source>
</evidence>
<sequence length="499" mass="56939">MVIATCRGNLVNNTMRVTCIMFHKIVAKSISDHRNPYNMGVLSNNDIKDRDMVALTKRILEHSQKGEIDYARRIYDQMNHRDCVSCNVMIRGYIKNHRTRDAREIFDRMHHRNTVSWNSMIMAYTHERKMHIALKFFLIMPDKDVISWTTIISGLCHDSQIEDAWQLFKQMPEPNSISWSSVISGFQQNGLAAETLILFKEMLSAGIHPTPHSFTSALTATADLAALSIGQQLYSQLIKRGFEINIHVGNSAISMFIKSGSFYDARHVFVVIPRPDTITWNSMLSGYAQHGYGLEAIMTFHQMQKAHIFPDGVSFLGVLQGCSHCGFVEEAWLYFDSMEIDHGIPPLPEHYACMVDVLARAGLIKEALDMILKMPFEPVAIFWKTLLNGCRIWGDLKLGVFAADKVLKLEPCNSSACLMVIEMYASIGRWVEISEIRRCMRGREARKELGYSWVEIKGKAHLFTTKDETHVASDSIYMILELLSFDVCKYLEIDSMMHC</sequence>
<feature type="repeat" description="PPR" evidence="2">
    <location>
        <begin position="82"/>
        <end position="116"/>
    </location>
</feature>
<dbReference type="OMA" id="LHGCSHC"/>
<dbReference type="InterPro" id="IPR046960">
    <property type="entry name" value="PPR_At4g14850-like_plant"/>
</dbReference>
<evidence type="ECO:0000256" key="2">
    <source>
        <dbReference type="PROSITE-ProRule" id="PRU00708"/>
    </source>
</evidence>
<dbReference type="Pfam" id="PF01535">
    <property type="entry name" value="PPR"/>
    <property type="match status" value="3"/>
</dbReference>
<dbReference type="NCBIfam" id="TIGR00756">
    <property type="entry name" value="PPR"/>
    <property type="match status" value="3"/>
</dbReference>
<dbReference type="PROSITE" id="PS51375">
    <property type="entry name" value="PPR"/>
    <property type="match status" value="4"/>
</dbReference>
<dbReference type="Proteomes" id="UP000189703">
    <property type="component" value="Unplaced"/>
</dbReference>
<dbReference type="InterPro" id="IPR046848">
    <property type="entry name" value="E_motif"/>
</dbReference>
<feature type="repeat" description="PPR" evidence="2">
    <location>
        <begin position="175"/>
        <end position="209"/>
    </location>
</feature>
<feature type="repeat" description="PPR" evidence="2">
    <location>
        <begin position="276"/>
        <end position="310"/>
    </location>
</feature>
<dbReference type="KEGG" id="nnu:104602651"/>
<feature type="repeat" description="PPR" evidence="2">
    <location>
        <begin position="144"/>
        <end position="174"/>
    </location>
</feature>
<dbReference type="FunFam" id="1.25.40.10:FF:000158">
    <property type="entry name" value="pentatricopeptide repeat-containing protein At2g33680"/>
    <property type="match status" value="1"/>
</dbReference>
<dbReference type="InterPro" id="IPR002885">
    <property type="entry name" value="PPR_rpt"/>
</dbReference>
<gene>
    <name evidence="4" type="primary">LOC104602651</name>
</gene>
<dbReference type="GO" id="GO:0099402">
    <property type="term" value="P:plant organ development"/>
    <property type="evidence" value="ECO:0007669"/>
    <property type="project" value="UniProtKB-ARBA"/>
</dbReference>
<dbReference type="GO" id="GO:0003723">
    <property type="term" value="F:RNA binding"/>
    <property type="evidence" value="ECO:0007669"/>
    <property type="project" value="InterPro"/>
</dbReference>
<dbReference type="eggNOG" id="KOG4197">
    <property type="taxonomic scope" value="Eukaryota"/>
</dbReference>
<dbReference type="RefSeq" id="XP_010264719.1">
    <property type="nucleotide sequence ID" value="XM_010266417.2"/>
</dbReference>
<organism evidence="3 4">
    <name type="scientific">Nelumbo nucifera</name>
    <name type="common">Sacred lotus</name>
    <dbReference type="NCBI Taxonomy" id="4432"/>
    <lineage>
        <taxon>Eukaryota</taxon>
        <taxon>Viridiplantae</taxon>
        <taxon>Streptophyta</taxon>
        <taxon>Embryophyta</taxon>
        <taxon>Tracheophyta</taxon>
        <taxon>Spermatophyta</taxon>
        <taxon>Magnoliopsida</taxon>
        <taxon>Proteales</taxon>
        <taxon>Nelumbonaceae</taxon>
        <taxon>Nelumbo</taxon>
    </lineage>
</organism>
<evidence type="ECO:0000313" key="3">
    <source>
        <dbReference type="Proteomes" id="UP000189703"/>
    </source>
</evidence>
<dbReference type="OrthoDB" id="746396at2759"/>